<name>A0ABN1GBG1_9ACTN</name>
<dbReference type="InterPro" id="IPR023393">
    <property type="entry name" value="START-like_dom_sf"/>
</dbReference>
<dbReference type="RefSeq" id="WP_344601720.1">
    <property type="nucleotide sequence ID" value="NZ_BAAAHE010000007.1"/>
</dbReference>
<proteinExistence type="predicted"/>
<dbReference type="CDD" id="cd07821">
    <property type="entry name" value="PYR_PYL_RCAR_like"/>
    <property type="match status" value="1"/>
</dbReference>
<gene>
    <name evidence="1" type="ORF">GCM10009547_07380</name>
</gene>
<dbReference type="InterPro" id="IPR019587">
    <property type="entry name" value="Polyketide_cyclase/dehydratase"/>
</dbReference>
<dbReference type="EMBL" id="BAAAHE010000007">
    <property type="protein sequence ID" value="GAA0607960.1"/>
    <property type="molecule type" value="Genomic_DNA"/>
</dbReference>
<evidence type="ECO:0000313" key="1">
    <source>
        <dbReference type="EMBL" id="GAA0607960.1"/>
    </source>
</evidence>
<dbReference type="Proteomes" id="UP001500957">
    <property type="component" value="Unassembled WGS sequence"/>
</dbReference>
<keyword evidence="2" id="KW-1185">Reference proteome</keyword>
<accession>A0ABN1GBG1</accession>
<comment type="caution">
    <text evidence="1">The sequence shown here is derived from an EMBL/GenBank/DDBJ whole genome shotgun (WGS) entry which is preliminary data.</text>
</comment>
<protein>
    <submittedName>
        <fullName evidence="1">SRPBCC family protein</fullName>
    </submittedName>
</protein>
<dbReference type="SUPFAM" id="SSF55961">
    <property type="entry name" value="Bet v1-like"/>
    <property type="match status" value="1"/>
</dbReference>
<reference evidence="1 2" key="1">
    <citation type="journal article" date="2019" name="Int. J. Syst. Evol. Microbiol.">
        <title>The Global Catalogue of Microorganisms (GCM) 10K type strain sequencing project: providing services to taxonomists for standard genome sequencing and annotation.</title>
        <authorList>
            <consortium name="The Broad Institute Genomics Platform"/>
            <consortium name="The Broad Institute Genome Sequencing Center for Infectious Disease"/>
            <person name="Wu L."/>
            <person name="Ma J."/>
        </authorList>
    </citation>
    <scope>NUCLEOTIDE SEQUENCE [LARGE SCALE GENOMIC DNA]</scope>
    <source>
        <strain evidence="1 2">JCM 10671</strain>
    </source>
</reference>
<sequence>MTDQSVLSFEIRRTSSAPPERLFALLSDAPGWPTWFRGLKRVDWEPGANPPVRLMRIGPVTVREAVLSETAPAHHAYSVCSVIPMRDHRADVHLTARPDGGTDIVWTTTFHRAWPGSGRPVRAFLKAGVSRLASALIAHAERT</sequence>
<organism evidence="1 2">
    <name type="scientific">Sporichthya brevicatena</name>
    <dbReference type="NCBI Taxonomy" id="171442"/>
    <lineage>
        <taxon>Bacteria</taxon>
        <taxon>Bacillati</taxon>
        <taxon>Actinomycetota</taxon>
        <taxon>Actinomycetes</taxon>
        <taxon>Sporichthyales</taxon>
        <taxon>Sporichthyaceae</taxon>
        <taxon>Sporichthya</taxon>
    </lineage>
</organism>
<dbReference type="Gene3D" id="3.30.530.20">
    <property type="match status" value="1"/>
</dbReference>
<evidence type="ECO:0000313" key="2">
    <source>
        <dbReference type="Proteomes" id="UP001500957"/>
    </source>
</evidence>
<dbReference type="Pfam" id="PF10604">
    <property type="entry name" value="Polyketide_cyc2"/>
    <property type="match status" value="1"/>
</dbReference>